<reference evidence="2" key="1">
    <citation type="submission" date="2020-05" db="EMBL/GenBank/DDBJ databases">
        <authorList>
            <person name="Chiriac C."/>
            <person name="Salcher M."/>
            <person name="Ghai R."/>
            <person name="Kavagutti S V."/>
        </authorList>
    </citation>
    <scope>NUCLEOTIDE SEQUENCE</scope>
</reference>
<organism evidence="2">
    <name type="scientific">freshwater metagenome</name>
    <dbReference type="NCBI Taxonomy" id="449393"/>
    <lineage>
        <taxon>unclassified sequences</taxon>
        <taxon>metagenomes</taxon>
        <taxon>ecological metagenomes</taxon>
    </lineage>
</organism>
<dbReference type="Gene3D" id="3.10.450.50">
    <property type="match status" value="1"/>
</dbReference>
<dbReference type="SUPFAM" id="SSF54427">
    <property type="entry name" value="NTF2-like"/>
    <property type="match status" value="1"/>
</dbReference>
<gene>
    <name evidence="2" type="ORF">UFOPK3376_02273</name>
</gene>
<protein>
    <submittedName>
        <fullName evidence="2">Unannotated protein</fullName>
    </submittedName>
</protein>
<evidence type="ECO:0000259" key="1">
    <source>
        <dbReference type="Pfam" id="PF13577"/>
    </source>
</evidence>
<accession>A0A6J7EZ30</accession>
<dbReference type="InterPro" id="IPR037401">
    <property type="entry name" value="SnoaL-like"/>
</dbReference>
<dbReference type="CDD" id="cd00531">
    <property type="entry name" value="NTF2_like"/>
    <property type="match status" value="1"/>
</dbReference>
<sequence length="176" mass="20122">MTTLRDTDSTAWLIACEEIRQLASRYAVALNHRDLDALVGLFVADVRVGRDAMGREALKANMAAQLRDGHRTILQVSNHVIDVADADNASGIVGTRAEIERGEDWVIQVIEYHDTYARREGRWLFVRRRHHLWYGADMLQRPNRLPDANWPQSQTGKGLLPEIMPSWQAWHDQSPD</sequence>
<dbReference type="AlphaFoldDB" id="A0A6J7EZ30"/>
<feature type="domain" description="SnoaL-like" evidence="1">
    <location>
        <begin position="17"/>
        <end position="129"/>
    </location>
</feature>
<dbReference type="InterPro" id="IPR032710">
    <property type="entry name" value="NTF2-like_dom_sf"/>
</dbReference>
<proteinExistence type="predicted"/>
<name>A0A6J7EZ30_9ZZZZ</name>
<dbReference type="EMBL" id="CAFBLP010000067">
    <property type="protein sequence ID" value="CAB4886230.1"/>
    <property type="molecule type" value="Genomic_DNA"/>
</dbReference>
<evidence type="ECO:0000313" key="2">
    <source>
        <dbReference type="EMBL" id="CAB4886230.1"/>
    </source>
</evidence>
<dbReference type="Pfam" id="PF13577">
    <property type="entry name" value="SnoaL_4"/>
    <property type="match status" value="1"/>
</dbReference>